<reference evidence="5 6" key="1">
    <citation type="submission" date="2019-05" db="EMBL/GenBank/DDBJ databases">
        <title>Another draft genome of Portunus trituberculatus and its Hox gene families provides insights of decapod evolution.</title>
        <authorList>
            <person name="Jeong J.-H."/>
            <person name="Song I."/>
            <person name="Kim S."/>
            <person name="Choi T."/>
            <person name="Kim D."/>
            <person name="Ryu S."/>
            <person name="Kim W."/>
        </authorList>
    </citation>
    <scope>NUCLEOTIDE SEQUENCE [LARGE SCALE GENOMIC DNA]</scope>
    <source>
        <tissue evidence="5">Muscle</tissue>
    </source>
</reference>
<evidence type="ECO:0000256" key="1">
    <source>
        <dbReference type="ARBA" id="ARBA00023049"/>
    </source>
</evidence>
<gene>
    <name evidence="5" type="primary">VMPA1_1</name>
    <name evidence="5" type="ORF">E2C01_029621</name>
</gene>
<dbReference type="PANTHER" id="PTHR11905:SF159">
    <property type="entry name" value="ADAM METALLOPROTEASE"/>
    <property type="match status" value="1"/>
</dbReference>
<dbReference type="InterPro" id="IPR024079">
    <property type="entry name" value="MetalloPept_cat_dom_sf"/>
</dbReference>
<keyword evidence="1" id="KW-0482">Metalloprotease</keyword>
<feature type="binding site" evidence="2">
    <location>
        <position position="356"/>
    </location>
    <ligand>
        <name>Zn(2+)</name>
        <dbReference type="ChEBI" id="CHEBI:29105"/>
        <note>catalytic</note>
    </ligand>
</feature>
<dbReference type="OrthoDB" id="6493677at2759"/>
<dbReference type="PANTHER" id="PTHR11905">
    <property type="entry name" value="ADAM A DISINTEGRIN AND METALLOPROTEASE DOMAIN"/>
    <property type="match status" value="1"/>
</dbReference>
<dbReference type="GO" id="GO:0004222">
    <property type="term" value="F:metalloendopeptidase activity"/>
    <property type="evidence" value="ECO:0007669"/>
    <property type="project" value="InterPro"/>
</dbReference>
<name>A0A5B7EPU3_PORTR</name>
<evidence type="ECO:0000259" key="4">
    <source>
        <dbReference type="PROSITE" id="PS50215"/>
    </source>
</evidence>
<keyword evidence="2" id="KW-0862">Zinc</keyword>
<keyword evidence="1" id="KW-0378">Hydrolase</keyword>
<feature type="domain" description="Peptidase M12B" evidence="4">
    <location>
        <begin position="197"/>
        <end position="419"/>
    </location>
</feature>
<dbReference type="Pfam" id="PF01421">
    <property type="entry name" value="Reprolysin"/>
    <property type="match status" value="1"/>
</dbReference>
<feature type="binding site" evidence="2">
    <location>
        <position position="366"/>
    </location>
    <ligand>
        <name>Zn(2+)</name>
        <dbReference type="ChEBI" id="CHEBI:29105"/>
        <note>catalytic</note>
    </ligand>
</feature>
<dbReference type="AlphaFoldDB" id="A0A5B7EPU3"/>
<dbReference type="GO" id="GO:0046872">
    <property type="term" value="F:metal ion binding"/>
    <property type="evidence" value="ECO:0007669"/>
    <property type="project" value="UniProtKB-KW"/>
</dbReference>
<proteinExistence type="predicted"/>
<protein>
    <submittedName>
        <fullName evidence="5">Venom metalloproteinase antarease-like protein</fullName>
    </submittedName>
</protein>
<feature type="region of interest" description="Disordered" evidence="3">
    <location>
        <begin position="1"/>
        <end position="37"/>
    </location>
</feature>
<sequence length="544" mass="60649">MAGRPRSLTTAAKPSPVTTRGPPPPDSPRRHFVYNSSDPIPESAHASILKTQSFRRSSASVRLEVEPHHVYVEAFDQQHHLRLQPTYSPFLDRFRLQTTSRDKHGNLILEDIENRDDMYQFYEDPEAGSMVYLTAAGLEGLISPSLALKITDNGQHEAVHQHFKTQLRDDTNDYLEIPQETSSYHQSSAISPGVTTATVEMYIIVDSALAAKLGSNEKVKQYLGVFWNAVNLRFATITDPQIKLVLVGALVVRDPSDETYITENILTENYISGKKTLFSLGNWLFEQKRSLPPHDMVYLMTGKDLVSEKNGVIQKGLAGIAWRGTACVLRPAVKRSFNVAIGEDFSYYSGVMTAVHEVAHNLGSPHDGKGGSKKCSWDDGYIMSYVQDGSNKLFFSSCSKIMMKKFISGKKASCLRTTSGTDQIALSPTLPGEDLSMDQQCQAATGQSKAYASKRVSDDSLCVHLMHLSWSDEHAGWLRAMQWGWNGVMYGSGRNNFNVSTSTERPLTEGRKGWHDWHGKWMKEMVTPARKLRLAANEYATKAS</sequence>
<dbReference type="GO" id="GO:0006509">
    <property type="term" value="P:membrane protein ectodomain proteolysis"/>
    <property type="evidence" value="ECO:0007669"/>
    <property type="project" value="TreeGrafter"/>
</dbReference>
<evidence type="ECO:0000313" key="6">
    <source>
        <dbReference type="Proteomes" id="UP000324222"/>
    </source>
</evidence>
<dbReference type="Gene3D" id="3.40.390.10">
    <property type="entry name" value="Collagenase (Catalytic Domain)"/>
    <property type="match status" value="1"/>
</dbReference>
<dbReference type="EMBL" id="VSRR010003441">
    <property type="protein sequence ID" value="MPC36172.1"/>
    <property type="molecule type" value="Genomic_DNA"/>
</dbReference>
<dbReference type="Proteomes" id="UP000324222">
    <property type="component" value="Unassembled WGS sequence"/>
</dbReference>
<comment type="caution">
    <text evidence="2">Lacks conserved residue(s) required for the propagation of feature annotation.</text>
</comment>
<organism evidence="5 6">
    <name type="scientific">Portunus trituberculatus</name>
    <name type="common">Swimming crab</name>
    <name type="synonym">Neptunus trituberculatus</name>
    <dbReference type="NCBI Taxonomy" id="210409"/>
    <lineage>
        <taxon>Eukaryota</taxon>
        <taxon>Metazoa</taxon>
        <taxon>Ecdysozoa</taxon>
        <taxon>Arthropoda</taxon>
        <taxon>Crustacea</taxon>
        <taxon>Multicrustacea</taxon>
        <taxon>Malacostraca</taxon>
        <taxon>Eumalacostraca</taxon>
        <taxon>Eucarida</taxon>
        <taxon>Decapoda</taxon>
        <taxon>Pleocyemata</taxon>
        <taxon>Brachyura</taxon>
        <taxon>Eubrachyura</taxon>
        <taxon>Portunoidea</taxon>
        <taxon>Portunidae</taxon>
        <taxon>Portuninae</taxon>
        <taxon>Portunus</taxon>
    </lineage>
</organism>
<dbReference type="InterPro" id="IPR001590">
    <property type="entry name" value="Peptidase_M12B"/>
</dbReference>
<feature type="binding site" evidence="2">
    <location>
        <position position="360"/>
    </location>
    <ligand>
        <name>Zn(2+)</name>
        <dbReference type="ChEBI" id="CHEBI:29105"/>
        <note>catalytic</note>
    </ligand>
</feature>
<keyword evidence="1" id="KW-0645">Protease</keyword>
<keyword evidence="6" id="KW-1185">Reference proteome</keyword>
<evidence type="ECO:0000256" key="3">
    <source>
        <dbReference type="SAM" id="MobiDB-lite"/>
    </source>
</evidence>
<evidence type="ECO:0000313" key="5">
    <source>
        <dbReference type="EMBL" id="MPC36172.1"/>
    </source>
</evidence>
<dbReference type="SUPFAM" id="SSF55486">
    <property type="entry name" value="Metalloproteases ('zincins'), catalytic domain"/>
    <property type="match status" value="1"/>
</dbReference>
<keyword evidence="2" id="KW-0479">Metal-binding</keyword>
<evidence type="ECO:0000256" key="2">
    <source>
        <dbReference type="PROSITE-ProRule" id="PRU00276"/>
    </source>
</evidence>
<feature type="active site" evidence="2">
    <location>
        <position position="357"/>
    </location>
</feature>
<accession>A0A5B7EPU3</accession>
<dbReference type="PROSITE" id="PS50215">
    <property type="entry name" value="ADAM_MEPRO"/>
    <property type="match status" value="1"/>
</dbReference>
<comment type="caution">
    <text evidence="5">The sequence shown here is derived from an EMBL/GenBank/DDBJ whole genome shotgun (WGS) entry which is preliminary data.</text>
</comment>